<proteinExistence type="predicted"/>
<gene>
    <name evidence="1" type="ORF">CRG98_037590</name>
</gene>
<reference evidence="1 2" key="1">
    <citation type="submission" date="2017-11" db="EMBL/GenBank/DDBJ databases">
        <title>De-novo sequencing of pomegranate (Punica granatum L.) genome.</title>
        <authorList>
            <person name="Akparov Z."/>
            <person name="Amiraslanov A."/>
            <person name="Hajiyeva S."/>
            <person name="Abbasov M."/>
            <person name="Kaur K."/>
            <person name="Hamwieh A."/>
            <person name="Solovyev V."/>
            <person name="Salamov A."/>
            <person name="Braich B."/>
            <person name="Kosarev P."/>
            <person name="Mahmoud A."/>
            <person name="Hajiyev E."/>
            <person name="Babayeva S."/>
            <person name="Izzatullayeva V."/>
            <person name="Mammadov A."/>
            <person name="Mammadov A."/>
            <person name="Sharifova S."/>
            <person name="Ojaghi J."/>
            <person name="Eynullazada K."/>
            <person name="Bayramov B."/>
            <person name="Abdulazimova A."/>
            <person name="Shahmuradov I."/>
        </authorList>
    </citation>
    <scope>NUCLEOTIDE SEQUENCE [LARGE SCALE GENOMIC DNA]</scope>
    <source>
        <strain evidence="2">cv. AG2017</strain>
        <tissue evidence="1">Leaf</tissue>
    </source>
</reference>
<dbReference type="Proteomes" id="UP000233551">
    <property type="component" value="Unassembled WGS sequence"/>
</dbReference>
<accession>A0A2I0IDD3</accession>
<dbReference type="AlphaFoldDB" id="A0A2I0IDD3"/>
<dbReference type="EMBL" id="PGOL01003234">
    <property type="protein sequence ID" value="PKI42018.1"/>
    <property type="molecule type" value="Genomic_DNA"/>
</dbReference>
<protein>
    <submittedName>
        <fullName evidence="1">Uncharacterized protein</fullName>
    </submittedName>
</protein>
<evidence type="ECO:0000313" key="1">
    <source>
        <dbReference type="EMBL" id="PKI42018.1"/>
    </source>
</evidence>
<evidence type="ECO:0000313" key="2">
    <source>
        <dbReference type="Proteomes" id="UP000233551"/>
    </source>
</evidence>
<comment type="caution">
    <text evidence="1">The sequence shown here is derived from an EMBL/GenBank/DDBJ whole genome shotgun (WGS) entry which is preliminary data.</text>
</comment>
<sequence>MERHRRDKPLEYLGEAKTRLLASSILDIKLHSQFRWTTPLHYRLLRHMRIPCIMCNLIKRRKLISQLRQLLSSRNLRNSTLLFKFNKLDPRLRDLLSWLNVFQLLELNKTVLLNRVHASNTPIYQLPPLTYSDSSL</sequence>
<keyword evidence="2" id="KW-1185">Reference proteome</keyword>
<organism evidence="1 2">
    <name type="scientific">Punica granatum</name>
    <name type="common">Pomegranate</name>
    <dbReference type="NCBI Taxonomy" id="22663"/>
    <lineage>
        <taxon>Eukaryota</taxon>
        <taxon>Viridiplantae</taxon>
        <taxon>Streptophyta</taxon>
        <taxon>Embryophyta</taxon>
        <taxon>Tracheophyta</taxon>
        <taxon>Spermatophyta</taxon>
        <taxon>Magnoliopsida</taxon>
        <taxon>eudicotyledons</taxon>
        <taxon>Gunneridae</taxon>
        <taxon>Pentapetalae</taxon>
        <taxon>rosids</taxon>
        <taxon>malvids</taxon>
        <taxon>Myrtales</taxon>
        <taxon>Lythraceae</taxon>
        <taxon>Punica</taxon>
    </lineage>
</organism>
<name>A0A2I0IDD3_PUNGR</name>